<dbReference type="EMBL" id="JAWXYG010000005">
    <property type="protein sequence ID" value="KAK4271840.1"/>
    <property type="molecule type" value="Genomic_DNA"/>
</dbReference>
<evidence type="ECO:0000256" key="1">
    <source>
        <dbReference type="SAM" id="Coils"/>
    </source>
</evidence>
<sequence>MNSSGIKLCQSPLPVAPSWRFCSASRAHVSLSPVSKPSHLVSSSRLHRFSELEREKKKNDMMRGGSLAMASNVFGAFSLSVGKMKNKATVLASSAGDDQFSNPVQVNEGSVTGPLKKQMTAPSFFENEPDDNEIEALKLYAMAVSNDDPKGAQEILSKEREHWEEGEADDKLLMALVELLVYQEDYDEASSKLEELRKVVKADKEQLGTSDFMHTKWKKFYLLKAIVESVNEAREKIKPKAIREGSGLKMEVEIEDEDEDDTDKPKEELWLIYCRKHKYLHQH</sequence>
<dbReference type="Proteomes" id="UP001293593">
    <property type="component" value="Unassembled WGS sequence"/>
</dbReference>
<dbReference type="AlphaFoldDB" id="A0AAE1MPE5"/>
<reference evidence="2" key="1">
    <citation type="submission" date="2023-10" db="EMBL/GenBank/DDBJ databases">
        <title>Chromosome-level genome of the transformable northern wattle, Acacia crassicarpa.</title>
        <authorList>
            <person name="Massaro I."/>
            <person name="Sinha N.R."/>
            <person name="Poethig S."/>
            <person name="Leichty A.R."/>
        </authorList>
    </citation>
    <scope>NUCLEOTIDE SEQUENCE</scope>
    <source>
        <strain evidence="2">Acra3RX</strain>
        <tissue evidence="2">Leaf</tissue>
    </source>
</reference>
<keyword evidence="1" id="KW-0175">Coiled coil</keyword>
<name>A0AAE1MPE5_9FABA</name>
<organism evidence="2 3">
    <name type="scientific">Acacia crassicarpa</name>
    <name type="common">northern wattle</name>
    <dbReference type="NCBI Taxonomy" id="499986"/>
    <lineage>
        <taxon>Eukaryota</taxon>
        <taxon>Viridiplantae</taxon>
        <taxon>Streptophyta</taxon>
        <taxon>Embryophyta</taxon>
        <taxon>Tracheophyta</taxon>
        <taxon>Spermatophyta</taxon>
        <taxon>Magnoliopsida</taxon>
        <taxon>eudicotyledons</taxon>
        <taxon>Gunneridae</taxon>
        <taxon>Pentapetalae</taxon>
        <taxon>rosids</taxon>
        <taxon>fabids</taxon>
        <taxon>Fabales</taxon>
        <taxon>Fabaceae</taxon>
        <taxon>Caesalpinioideae</taxon>
        <taxon>mimosoid clade</taxon>
        <taxon>Acacieae</taxon>
        <taxon>Acacia</taxon>
    </lineage>
</organism>
<comment type="caution">
    <text evidence="2">The sequence shown here is derived from an EMBL/GenBank/DDBJ whole genome shotgun (WGS) entry which is preliminary data.</text>
</comment>
<keyword evidence="3" id="KW-1185">Reference proteome</keyword>
<proteinExistence type="predicted"/>
<feature type="coiled-coil region" evidence="1">
    <location>
        <begin position="179"/>
        <end position="206"/>
    </location>
</feature>
<evidence type="ECO:0000313" key="3">
    <source>
        <dbReference type="Proteomes" id="UP001293593"/>
    </source>
</evidence>
<gene>
    <name evidence="2" type="ORF">QN277_020473</name>
</gene>
<evidence type="ECO:0000313" key="2">
    <source>
        <dbReference type="EMBL" id="KAK4271840.1"/>
    </source>
</evidence>
<protein>
    <submittedName>
        <fullName evidence="2">Uncharacterized protein</fullName>
    </submittedName>
</protein>
<accession>A0AAE1MPE5</accession>